<dbReference type="InterPro" id="IPR027417">
    <property type="entry name" value="P-loop_NTPase"/>
</dbReference>
<accession>A0AAD4G8R9</accession>
<sequence length="235" mass="25882">MLFSQGFRISESLPSKIVPFSDLCKEQFSPQPPLRLWSHARLEDADAVDGLSDVVSERVVVIQSVTETIVPKLVADDVPLLTSLLTDVSLEDYVPVDQEVLREQILKACAERPLVDDSEDPARSHDGWSLWPSGTGKTIAWPSPFFGIGLDGIKGVWIADDVRGESSKRYWIIFDGDIDPESLNSVLDDDKLLALPNGSIPRCINRLAQKTDNQASVILEGDEIQPKFEEGILGG</sequence>
<organism evidence="2 3">
    <name type="scientific">Boletus edulis BED1</name>
    <dbReference type="NCBI Taxonomy" id="1328754"/>
    <lineage>
        <taxon>Eukaryota</taxon>
        <taxon>Fungi</taxon>
        <taxon>Dikarya</taxon>
        <taxon>Basidiomycota</taxon>
        <taxon>Agaricomycotina</taxon>
        <taxon>Agaricomycetes</taxon>
        <taxon>Agaricomycetidae</taxon>
        <taxon>Boletales</taxon>
        <taxon>Boletineae</taxon>
        <taxon>Boletaceae</taxon>
        <taxon>Boletoideae</taxon>
        <taxon>Boletus</taxon>
    </lineage>
</organism>
<gene>
    <name evidence="2" type="ORF">L210DRAFT_3509074</name>
</gene>
<dbReference type="GO" id="GO:0045505">
    <property type="term" value="F:dynein intermediate chain binding"/>
    <property type="evidence" value="ECO:0007669"/>
    <property type="project" value="InterPro"/>
</dbReference>
<dbReference type="EMBL" id="WHUW01000085">
    <property type="protein sequence ID" value="KAF8426827.1"/>
    <property type="molecule type" value="Genomic_DNA"/>
</dbReference>
<dbReference type="GO" id="GO:0051959">
    <property type="term" value="F:dynein light intermediate chain binding"/>
    <property type="evidence" value="ECO:0007669"/>
    <property type="project" value="InterPro"/>
</dbReference>
<dbReference type="GO" id="GO:0005881">
    <property type="term" value="C:cytoplasmic microtubule"/>
    <property type="evidence" value="ECO:0007669"/>
    <property type="project" value="TreeGrafter"/>
</dbReference>
<dbReference type="GO" id="GO:0007018">
    <property type="term" value="P:microtubule-based movement"/>
    <property type="evidence" value="ECO:0007669"/>
    <property type="project" value="InterPro"/>
</dbReference>
<dbReference type="Pfam" id="PF12774">
    <property type="entry name" value="AAA_6"/>
    <property type="match status" value="1"/>
</dbReference>
<dbReference type="GO" id="GO:0007097">
    <property type="term" value="P:nuclear migration"/>
    <property type="evidence" value="ECO:0007669"/>
    <property type="project" value="TreeGrafter"/>
</dbReference>
<dbReference type="GO" id="GO:0005868">
    <property type="term" value="C:cytoplasmic dynein complex"/>
    <property type="evidence" value="ECO:0007669"/>
    <property type="project" value="TreeGrafter"/>
</dbReference>
<dbReference type="PANTHER" id="PTHR10676">
    <property type="entry name" value="DYNEIN HEAVY CHAIN FAMILY PROTEIN"/>
    <property type="match status" value="1"/>
</dbReference>
<comment type="caution">
    <text evidence="2">The sequence shown here is derived from an EMBL/GenBank/DDBJ whole genome shotgun (WGS) entry which is preliminary data.</text>
</comment>
<dbReference type="GO" id="GO:0008569">
    <property type="term" value="F:minus-end-directed microtubule motor activity"/>
    <property type="evidence" value="ECO:0007669"/>
    <property type="project" value="TreeGrafter"/>
</dbReference>
<evidence type="ECO:0000313" key="2">
    <source>
        <dbReference type="EMBL" id="KAF8426827.1"/>
    </source>
</evidence>
<dbReference type="PANTHER" id="PTHR10676:SF314">
    <property type="entry name" value="CYTOPLASMIC DYNEIN 1 HEAVY CHAIN 1"/>
    <property type="match status" value="1"/>
</dbReference>
<dbReference type="InterPro" id="IPR035699">
    <property type="entry name" value="AAA_6"/>
</dbReference>
<proteinExistence type="predicted"/>
<dbReference type="GO" id="GO:0005524">
    <property type="term" value="F:ATP binding"/>
    <property type="evidence" value="ECO:0007669"/>
    <property type="project" value="InterPro"/>
</dbReference>
<dbReference type="Gene3D" id="1.10.8.710">
    <property type="match status" value="1"/>
</dbReference>
<dbReference type="Gene3D" id="3.40.50.300">
    <property type="entry name" value="P-loop containing nucleotide triphosphate hydrolases"/>
    <property type="match status" value="1"/>
</dbReference>
<evidence type="ECO:0000259" key="1">
    <source>
        <dbReference type="Pfam" id="PF12774"/>
    </source>
</evidence>
<dbReference type="Proteomes" id="UP001194468">
    <property type="component" value="Unassembled WGS sequence"/>
</dbReference>
<name>A0AAD4G8R9_BOLED</name>
<dbReference type="GO" id="GO:0005938">
    <property type="term" value="C:cell cortex"/>
    <property type="evidence" value="ECO:0007669"/>
    <property type="project" value="TreeGrafter"/>
</dbReference>
<reference evidence="2" key="2">
    <citation type="journal article" date="2020" name="Nat. Commun.">
        <title>Large-scale genome sequencing of mycorrhizal fungi provides insights into the early evolution of symbiotic traits.</title>
        <authorList>
            <person name="Miyauchi S."/>
            <person name="Kiss E."/>
            <person name="Kuo A."/>
            <person name="Drula E."/>
            <person name="Kohler A."/>
            <person name="Sanchez-Garcia M."/>
            <person name="Morin E."/>
            <person name="Andreopoulos B."/>
            <person name="Barry K.W."/>
            <person name="Bonito G."/>
            <person name="Buee M."/>
            <person name="Carver A."/>
            <person name="Chen C."/>
            <person name="Cichocki N."/>
            <person name="Clum A."/>
            <person name="Culley D."/>
            <person name="Crous P.W."/>
            <person name="Fauchery L."/>
            <person name="Girlanda M."/>
            <person name="Hayes R.D."/>
            <person name="Keri Z."/>
            <person name="LaButti K."/>
            <person name="Lipzen A."/>
            <person name="Lombard V."/>
            <person name="Magnuson J."/>
            <person name="Maillard F."/>
            <person name="Murat C."/>
            <person name="Nolan M."/>
            <person name="Ohm R.A."/>
            <person name="Pangilinan J."/>
            <person name="Pereira M.F."/>
            <person name="Perotto S."/>
            <person name="Peter M."/>
            <person name="Pfister S."/>
            <person name="Riley R."/>
            <person name="Sitrit Y."/>
            <person name="Stielow J.B."/>
            <person name="Szollosi G."/>
            <person name="Zifcakova L."/>
            <person name="Stursova M."/>
            <person name="Spatafora J.W."/>
            <person name="Tedersoo L."/>
            <person name="Vaario L.M."/>
            <person name="Yamada A."/>
            <person name="Yan M."/>
            <person name="Wang P."/>
            <person name="Xu J."/>
            <person name="Bruns T."/>
            <person name="Baldrian P."/>
            <person name="Vilgalys R."/>
            <person name="Dunand C."/>
            <person name="Henrissat B."/>
            <person name="Grigoriev I.V."/>
            <person name="Hibbett D."/>
            <person name="Nagy L.G."/>
            <person name="Martin F.M."/>
        </authorList>
    </citation>
    <scope>NUCLEOTIDE SEQUENCE</scope>
    <source>
        <strain evidence="2">BED1</strain>
    </source>
</reference>
<dbReference type="GO" id="GO:0031122">
    <property type="term" value="P:cytoplasmic microtubule organization"/>
    <property type="evidence" value="ECO:0007669"/>
    <property type="project" value="TreeGrafter"/>
</dbReference>
<protein>
    <recommendedName>
        <fullName evidence="1">Dynein heavy chain hydrolytic ATP-binding dynein motor region domain-containing protein</fullName>
    </recommendedName>
</protein>
<feature type="domain" description="Dynein heavy chain hydrolytic ATP-binding dynein motor region" evidence="1">
    <location>
        <begin position="1"/>
        <end position="114"/>
    </location>
</feature>
<dbReference type="AlphaFoldDB" id="A0AAD4G8R9"/>
<dbReference type="GO" id="GO:0007052">
    <property type="term" value="P:mitotic spindle organization"/>
    <property type="evidence" value="ECO:0007669"/>
    <property type="project" value="TreeGrafter"/>
</dbReference>
<dbReference type="InterPro" id="IPR043157">
    <property type="entry name" value="Dynein_AAA1S"/>
</dbReference>
<keyword evidence="3" id="KW-1185">Reference proteome</keyword>
<reference evidence="2" key="1">
    <citation type="submission" date="2019-10" db="EMBL/GenBank/DDBJ databases">
        <authorList>
            <consortium name="DOE Joint Genome Institute"/>
            <person name="Kuo A."/>
            <person name="Miyauchi S."/>
            <person name="Kiss E."/>
            <person name="Drula E."/>
            <person name="Kohler A."/>
            <person name="Sanchez-Garcia M."/>
            <person name="Andreopoulos B."/>
            <person name="Barry K.W."/>
            <person name="Bonito G."/>
            <person name="Buee M."/>
            <person name="Carver A."/>
            <person name="Chen C."/>
            <person name="Cichocki N."/>
            <person name="Clum A."/>
            <person name="Culley D."/>
            <person name="Crous P.W."/>
            <person name="Fauchery L."/>
            <person name="Girlanda M."/>
            <person name="Hayes R."/>
            <person name="Keri Z."/>
            <person name="LaButti K."/>
            <person name="Lipzen A."/>
            <person name="Lombard V."/>
            <person name="Magnuson J."/>
            <person name="Maillard F."/>
            <person name="Morin E."/>
            <person name="Murat C."/>
            <person name="Nolan M."/>
            <person name="Ohm R."/>
            <person name="Pangilinan J."/>
            <person name="Pereira M."/>
            <person name="Perotto S."/>
            <person name="Peter M."/>
            <person name="Riley R."/>
            <person name="Sitrit Y."/>
            <person name="Stielow B."/>
            <person name="Szollosi G."/>
            <person name="Zifcakova L."/>
            <person name="Stursova M."/>
            <person name="Spatafora J.W."/>
            <person name="Tedersoo L."/>
            <person name="Vaario L.-M."/>
            <person name="Yamada A."/>
            <person name="Yan M."/>
            <person name="Wang P."/>
            <person name="Xu J."/>
            <person name="Bruns T."/>
            <person name="Baldrian P."/>
            <person name="Vilgalys R."/>
            <person name="Henrissat B."/>
            <person name="Grigoriev I.V."/>
            <person name="Hibbett D."/>
            <person name="Nagy L.G."/>
            <person name="Martin F.M."/>
        </authorList>
    </citation>
    <scope>NUCLEOTIDE SEQUENCE</scope>
    <source>
        <strain evidence="2">BED1</strain>
    </source>
</reference>
<evidence type="ECO:0000313" key="3">
    <source>
        <dbReference type="Proteomes" id="UP001194468"/>
    </source>
</evidence>
<dbReference type="InterPro" id="IPR026983">
    <property type="entry name" value="DHC"/>
</dbReference>